<dbReference type="CDD" id="cd00306">
    <property type="entry name" value="Peptidases_S8_S53"/>
    <property type="match status" value="1"/>
</dbReference>
<evidence type="ECO:0000256" key="4">
    <source>
        <dbReference type="ARBA" id="ARBA00022825"/>
    </source>
</evidence>
<feature type="chain" id="PRO_5029013905" description="Peptidase S8/S53 domain-containing protein" evidence="6">
    <location>
        <begin position="20"/>
        <end position="555"/>
    </location>
</feature>
<keyword evidence="3" id="KW-0378">Hydrolase</keyword>
<keyword evidence="6" id="KW-0732">Signal</keyword>
<dbReference type="GO" id="GO:0004252">
    <property type="term" value="F:serine-type endopeptidase activity"/>
    <property type="evidence" value="ECO:0007669"/>
    <property type="project" value="InterPro"/>
</dbReference>
<dbReference type="PANTHER" id="PTHR43806:SF11">
    <property type="entry name" value="CEREVISIN-RELATED"/>
    <property type="match status" value="1"/>
</dbReference>
<keyword evidence="2" id="KW-0645">Protease</keyword>
<evidence type="ECO:0000256" key="6">
    <source>
        <dbReference type="SAM" id="SignalP"/>
    </source>
</evidence>
<dbReference type="Pfam" id="PF00082">
    <property type="entry name" value="Peptidase_S8"/>
    <property type="match status" value="1"/>
</dbReference>
<dbReference type="PANTHER" id="PTHR43806">
    <property type="entry name" value="PEPTIDASE S8"/>
    <property type="match status" value="1"/>
</dbReference>
<evidence type="ECO:0000259" key="7">
    <source>
        <dbReference type="Pfam" id="PF00082"/>
    </source>
</evidence>
<proteinExistence type="inferred from homology"/>
<dbReference type="Gene3D" id="3.40.50.200">
    <property type="entry name" value="Peptidase S8/S53 domain"/>
    <property type="match status" value="1"/>
</dbReference>
<sequence length="555" mass="62289">MSVLDFILLNFLLFLPVLGAPPSSQPQKLKIGVSIYWRATCIVQKAFRSTNDGLFEDLDKGFLQGNLGDWLSPPRKFSLMRLESEHLGIWAYGFKLRMAEFNQKSNTELLEDLKDDLDGYLESKDHEWPFDDCVVDLLIDVTEEKNQRNFSALDVNENTKRLRRVRRGQKKRNSSTNLGSLRSLYPIRTPHEPNKTQFVDNDRSPEFEPGSLTKREDDDFEVVALENAWDGLPTLSAPKDTALLKNEKISRTYFHYNNPGEGVVVYVVDGYGDLNNDEFRNLKIDGVLSAGAPPFDFLTDIQDAGDHGSIMVDKIAGEHAGIAQRARIVYTSVVEGSSSVTLFSQLGALLYTYDNIIDRYADLDIPCIISIAWQFGLGRLDRDSPLLEEGDTIAKPFVEILNKLMDLDNVIMVSSAGNGKPGDPIIHYPSRLGLDAPKRRHVVVGGTDRKGLNMWQFDTKIPNFVWAPSEGIWTYGHTSADVFVEAVSGTSIAEATVAGMLAMYISLDLDSNTRLEDAITKLKTLSWKRNPEGVPIIHNGITPDQWPEKFRKIID</sequence>
<feature type="compositionally biased region" description="Basic and acidic residues" evidence="5">
    <location>
        <begin position="189"/>
        <end position="206"/>
    </location>
</feature>
<dbReference type="EMBL" id="WIQW01000003">
    <property type="protein sequence ID" value="KAF3111917.1"/>
    <property type="molecule type" value="Genomic_DNA"/>
</dbReference>
<gene>
    <name evidence="8" type="ORF">TWF102_005678</name>
</gene>
<evidence type="ECO:0000256" key="2">
    <source>
        <dbReference type="ARBA" id="ARBA00022670"/>
    </source>
</evidence>
<keyword evidence="4" id="KW-0720">Serine protease</keyword>
<dbReference type="SUPFAM" id="SSF52743">
    <property type="entry name" value="Subtilisin-like"/>
    <property type="match status" value="1"/>
</dbReference>
<evidence type="ECO:0000256" key="3">
    <source>
        <dbReference type="ARBA" id="ARBA00022801"/>
    </source>
</evidence>
<organism evidence="8 9">
    <name type="scientific">Orbilia oligospora</name>
    <name type="common">Nematode-trapping fungus</name>
    <name type="synonym">Arthrobotrys oligospora</name>
    <dbReference type="NCBI Taxonomy" id="2813651"/>
    <lineage>
        <taxon>Eukaryota</taxon>
        <taxon>Fungi</taxon>
        <taxon>Dikarya</taxon>
        <taxon>Ascomycota</taxon>
        <taxon>Pezizomycotina</taxon>
        <taxon>Orbiliomycetes</taxon>
        <taxon>Orbiliales</taxon>
        <taxon>Orbiliaceae</taxon>
        <taxon>Orbilia</taxon>
    </lineage>
</organism>
<dbReference type="InterPro" id="IPR036852">
    <property type="entry name" value="Peptidase_S8/S53_dom_sf"/>
</dbReference>
<evidence type="ECO:0000313" key="8">
    <source>
        <dbReference type="EMBL" id="KAF3111917.1"/>
    </source>
</evidence>
<evidence type="ECO:0000256" key="1">
    <source>
        <dbReference type="ARBA" id="ARBA00011073"/>
    </source>
</evidence>
<dbReference type="InterPro" id="IPR000209">
    <property type="entry name" value="Peptidase_S8/S53_dom"/>
</dbReference>
<evidence type="ECO:0000313" key="9">
    <source>
        <dbReference type="Proteomes" id="UP000475325"/>
    </source>
</evidence>
<feature type="region of interest" description="Disordered" evidence="5">
    <location>
        <begin position="165"/>
        <end position="213"/>
    </location>
</feature>
<dbReference type="GO" id="GO:0006508">
    <property type="term" value="P:proteolysis"/>
    <property type="evidence" value="ECO:0007669"/>
    <property type="project" value="UniProtKB-KW"/>
</dbReference>
<protein>
    <recommendedName>
        <fullName evidence="7">Peptidase S8/S53 domain-containing protein</fullName>
    </recommendedName>
</protein>
<dbReference type="Proteomes" id="UP000475325">
    <property type="component" value="Unassembled WGS sequence"/>
</dbReference>
<reference evidence="8 9" key="1">
    <citation type="submission" date="2019-06" db="EMBL/GenBank/DDBJ databases">
        <authorList>
            <person name="Palmer J.M."/>
        </authorList>
    </citation>
    <scope>NUCLEOTIDE SEQUENCE [LARGE SCALE GENOMIC DNA]</scope>
    <source>
        <strain evidence="8 9">TWF102</strain>
    </source>
</reference>
<dbReference type="PRINTS" id="PR00723">
    <property type="entry name" value="SUBTILISIN"/>
</dbReference>
<feature type="domain" description="Peptidase S8/S53" evidence="7">
    <location>
        <begin position="300"/>
        <end position="506"/>
    </location>
</feature>
<dbReference type="InterPro" id="IPR015500">
    <property type="entry name" value="Peptidase_S8_subtilisin-rel"/>
</dbReference>
<accession>A0A7C8NIG5</accession>
<evidence type="ECO:0000256" key="5">
    <source>
        <dbReference type="SAM" id="MobiDB-lite"/>
    </source>
</evidence>
<dbReference type="InterPro" id="IPR050131">
    <property type="entry name" value="Peptidase_S8_subtilisin-like"/>
</dbReference>
<comment type="caution">
    <text evidence="8">The sequence shown here is derived from an EMBL/GenBank/DDBJ whole genome shotgun (WGS) entry which is preliminary data.</text>
</comment>
<dbReference type="AlphaFoldDB" id="A0A7C8NIG5"/>
<feature type="signal peptide" evidence="6">
    <location>
        <begin position="1"/>
        <end position="19"/>
    </location>
</feature>
<name>A0A7C8NIG5_ORBOL</name>
<comment type="similarity">
    <text evidence="1">Belongs to the peptidase S8 family.</text>
</comment>